<feature type="compositionally biased region" description="Low complexity" evidence="1">
    <location>
        <begin position="17"/>
        <end position="37"/>
    </location>
</feature>
<keyword evidence="2" id="KW-0472">Membrane</keyword>
<organism evidence="3 4">
    <name type="scientific">Parathielavia appendiculata</name>
    <dbReference type="NCBI Taxonomy" id="2587402"/>
    <lineage>
        <taxon>Eukaryota</taxon>
        <taxon>Fungi</taxon>
        <taxon>Dikarya</taxon>
        <taxon>Ascomycota</taxon>
        <taxon>Pezizomycotina</taxon>
        <taxon>Sordariomycetes</taxon>
        <taxon>Sordariomycetidae</taxon>
        <taxon>Sordariales</taxon>
        <taxon>Chaetomiaceae</taxon>
        <taxon>Parathielavia</taxon>
    </lineage>
</organism>
<dbReference type="Proteomes" id="UP001302602">
    <property type="component" value="Unassembled WGS sequence"/>
</dbReference>
<dbReference type="RefSeq" id="XP_062647048.1">
    <property type="nucleotide sequence ID" value="XM_062787463.1"/>
</dbReference>
<sequence length="177" mass="19787">MRCTGRGTPRRRRRRGAGTSRRAWRPRPTWRWSMRGCRPPRSRSKRRGGSGRSMRARRARMGMGLVGPRKGGRGKVAGRSELTLVSDLPFLCMYFLCSYLCGLFLSLGVGWPRKEERVGSGPANWVRRLRGALFFFSLSLGLCTSMAGESDAKMGGSRVQDGTSTTGRRYEPCCSVM</sequence>
<feature type="region of interest" description="Disordered" evidence="1">
    <location>
        <begin position="1"/>
        <end position="58"/>
    </location>
</feature>
<evidence type="ECO:0000313" key="3">
    <source>
        <dbReference type="EMBL" id="KAK4123277.1"/>
    </source>
</evidence>
<evidence type="ECO:0000256" key="1">
    <source>
        <dbReference type="SAM" id="MobiDB-lite"/>
    </source>
</evidence>
<keyword evidence="2" id="KW-1133">Transmembrane helix</keyword>
<accession>A0AAN6Z360</accession>
<reference evidence="3" key="1">
    <citation type="journal article" date="2023" name="Mol. Phylogenet. Evol.">
        <title>Genome-scale phylogeny and comparative genomics of the fungal order Sordariales.</title>
        <authorList>
            <person name="Hensen N."/>
            <person name="Bonometti L."/>
            <person name="Westerberg I."/>
            <person name="Brannstrom I.O."/>
            <person name="Guillou S."/>
            <person name="Cros-Aarteil S."/>
            <person name="Calhoun S."/>
            <person name="Haridas S."/>
            <person name="Kuo A."/>
            <person name="Mondo S."/>
            <person name="Pangilinan J."/>
            <person name="Riley R."/>
            <person name="LaButti K."/>
            <person name="Andreopoulos B."/>
            <person name="Lipzen A."/>
            <person name="Chen C."/>
            <person name="Yan M."/>
            <person name="Daum C."/>
            <person name="Ng V."/>
            <person name="Clum A."/>
            <person name="Steindorff A."/>
            <person name="Ohm R.A."/>
            <person name="Martin F."/>
            <person name="Silar P."/>
            <person name="Natvig D.O."/>
            <person name="Lalanne C."/>
            <person name="Gautier V."/>
            <person name="Ament-Velasquez S.L."/>
            <person name="Kruys A."/>
            <person name="Hutchinson M.I."/>
            <person name="Powell A.J."/>
            <person name="Barry K."/>
            <person name="Miller A.N."/>
            <person name="Grigoriev I.V."/>
            <person name="Debuchy R."/>
            <person name="Gladieux P."/>
            <person name="Hiltunen Thoren M."/>
            <person name="Johannesson H."/>
        </authorList>
    </citation>
    <scope>NUCLEOTIDE SEQUENCE</scope>
    <source>
        <strain evidence="3">CBS 731.68</strain>
    </source>
</reference>
<feature type="compositionally biased region" description="Basic residues" evidence="1">
    <location>
        <begin position="38"/>
        <end position="58"/>
    </location>
</feature>
<evidence type="ECO:0000313" key="4">
    <source>
        <dbReference type="Proteomes" id="UP001302602"/>
    </source>
</evidence>
<proteinExistence type="predicted"/>
<keyword evidence="2" id="KW-0812">Transmembrane</keyword>
<name>A0AAN6Z360_9PEZI</name>
<protein>
    <submittedName>
        <fullName evidence="3">Uncharacterized protein</fullName>
    </submittedName>
</protein>
<feature type="transmembrane region" description="Helical" evidence="2">
    <location>
        <begin position="88"/>
        <end position="111"/>
    </location>
</feature>
<evidence type="ECO:0000256" key="2">
    <source>
        <dbReference type="SAM" id="Phobius"/>
    </source>
</evidence>
<feature type="transmembrane region" description="Helical" evidence="2">
    <location>
        <begin position="131"/>
        <end position="148"/>
    </location>
</feature>
<gene>
    <name evidence="3" type="ORF">N657DRAFT_454870</name>
</gene>
<dbReference type="AlphaFoldDB" id="A0AAN6Z360"/>
<keyword evidence="4" id="KW-1185">Reference proteome</keyword>
<dbReference type="EMBL" id="MU853229">
    <property type="protein sequence ID" value="KAK4123277.1"/>
    <property type="molecule type" value="Genomic_DNA"/>
</dbReference>
<dbReference type="GeneID" id="87824233"/>
<comment type="caution">
    <text evidence="3">The sequence shown here is derived from an EMBL/GenBank/DDBJ whole genome shotgun (WGS) entry which is preliminary data.</text>
</comment>
<reference evidence="3" key="2">
    <citation type="submission" date="2023-05" db="EMBL/GenBank/DDBJ databases">
        <authorList>
            <consortium name="Lawrence Berkeley National Laboratory"/>
            <person name="Steindorff A."/>
            <person name="Hensen N."/>
            <person name="Bonometti L."/>
            <person name="Westerberg I."/>
            <person name="Brannstrom I.O."/>
            <person name="Guillou S."/>
            <person name="Cros-Aarteil S."/>
            <person name="Calhoun S."/>
            <person name="Haridas S."/>
            <person name="Kuo A."/>
            <person name="Mondo S."/>
            <person name="Pangilinan J."/>
            <person name="Riley R."/>
            <person name="Labutti K."/>
            <person name="Andreopoulos B."/>
            <person name="Lipzen A."/>
            <person name="Chen C."/>
            <person name="Yanf M."/>
            <person name="Daum C."/>
            <person name="Ng V."/>
            <person name="Clum A."/>
            <person name="Ohm R."/>
            <person name="Martin F."/>
            <person name="Silar P."/>
            <person name="Natvig D."/>
            <person name="Lalanne C."/>
            <person name="Gautier V."/>
            <person name="Ament-Velasquez S.L."/>
            <person name="Kruys A."/>
            <person name="Hutchinson M.I."/>
            <person name="Powell A.J."/>
            <person name="Barry K."/>
            <person name="Miller A.N."/>
            <person name="Grigoriev I.V."/>
            <person name="Debuchy R."/>
            <person name="Gladieux P."/>
            <person name="Thoren M.H."/>
            <person name="Johannesson H."/>
        </authorList>
    </citation>
    <scope>NUCLEOTIDE SEQUENCE</scope>
    <source>
        <strain evidence="3">CBS 731.68</strain>
    </source>
</reference>